<evidence type="ECO:0000313" key="2">
    <source>
        <dbReference type="WBParaSite" id="Pan_g12080.t1"/>
    </source>
</evidence>
<reference evidence="2" key="2">
    <citation type="submission" date="2020-10" db="UniProtKB">
        <authorList>
            <consortium name="WormBaseParasite"/>
        </authorList>
    </citation>
    <scope>IDENTIFICATION</scope>
</reference>
<protein>
    <submittedName>
        <fullName evidence="2">Ubiquitin-like domain-containing protein</fullName>
    </submittedName>
</protein>
<reference evidence="1" key="1">
    <citation type="journal article" date="2013" name="Genetics">
        <title>The draft genome and transcriptome of Panagrellus redivivus are shaped by the harsh demands of a free-living lifestyle.</title>
        <authorList>
            <person name="Srinivasan J."/>
            <person name="Dillman A.R."/>
            <person name="Macchietto M.G."/>
            <person name="Heikkinen L."/>
            <person name="Lakso M."/>
            <person name="Fracchia K.M."/>
            <person name="Antoshechkin I."/>
            <person name="Mortazavi A."/>
            <person name="Wong G."/>
            <person name="Sternberg P.W."/>
        </authorList>
    </citation>
    <scope>NUCLEOTIDE SEQUENCE [LARGE SCALE GENOMIC DNA]</scope>
    <source>
        <strain evidence="1">MT8872</strain>
    </source>
</reference>
<dbReference type="AlphaFoldDB" id="A0A7E4USS7"/>
<proteinExistence type="predicted"/>
<dbReference type="Proteomes" id="UP000492821">
    <property type="component" value="Unassembled WGS sequence"/>
</dbReference>
<dbReference type="WBParaSite" id="Pan_g12080.t1">
    <property type="protein sequence ID" value="Pan_g12080.t1"/>
    <property type="gene ID" value="Pan_g12080"/>
</dbReference>
<sequence length="244" mass="27727">MVFLVLRLVGGKKDRLFHNFDVDTEISRIELLKQIEGQTKIPINHQEVELHGEMLPQHPQPLRSVKEYDEITVKHAGLESWAACLLFFKDMTKTKQDHVKARHAKEGVKHLIDLEKDNFFLAYPSLVAENIVMSAEFDRFVIGVDEYIQMINPLRTGHATHSTGHLTGDAFCTNVLNRSEKRELYSEQRAQPCSDGSRVSIHEHEPAHCPTITVASAQVCPILSCFIIRRRLRVLGALCPGRGR</sequence>
<evidence type="ECO:0000313" key="1">
    <source>
        <dbReference type="Proteomes" id="UP000492821"/>
    </source>
</evidence>
<organism evidence="1 2">
    <name type="scientific">Panagrellus redivivus</name>
    <name type="common">Microworm</name>
    <dbReference type="NCBI Taxonomy" id="6233"/>
    <lineage>
        <taxon>Eukaryota</taxon>
        <taxon>Metazoa</taxon>
        <taxon>Ecdysozoa</taxon>
        <taxon>Nematoda</taxon>
        <taxon>Chromadorea</taxon>
        <taxon>Rhabditida</taxon>
        <taxon>Tylenchina</taxon>
        <taxon>Panagrolaimomorpha</taxon>
        <taxon>Panagrolaimoidea</taxon>
        <taxon>Panagrolaimidae</taxon>
        <taxon>Panagrellus</taxon>
    </lineage>
</organism>
<name>A0A7E4USS7_PANRE</name>
<accession>A0A7E4USS7</accession>
<keyword evidence="1" id="KW-1185">Reference proteome</keyword>